<feature type="transmembrane region" description="Helical" evidence="7">
    <location>
        <begin position="173"/>
        <end position="197"/>
    </location>
</feature>
<feature type="transmembrane region" description="Helical" evidence="7">
    <location>
        <begin position="367"/>
        <end position="390"/>
    </location>
</feature>
<dbReference type="GO" id="GO:0005886">
    <property type="term" value="C:plasma membrane"/>
    <property type="evidence" value="ECO:0007669"/>
    <property type="project" value="UniProtKB-SubCell"/>
</dbReference>
<feature type="transmembrane region" description="Helical" evidence="7">
    <location>
        <begin position="282"/>
        <end position="301"/>
    </location>
</feature>
<keyword evidence="10" id="KW-1185">Reference proteome</keyword>
<dbReference type="PIRSF" id="PIRSF006066">
    <property type="entry name" value="HI0050"/>
    <property type="match status" value="1"/>
</dbReference>
<feature type="domain" description="TRAP C4-dicarboxylate transport system permease DctM subunit" evidence="8">
    <location>
        <begin position="11"/>
        <end position="426"/>
    </location>
</feature>
<feature type="transmembrane region" description="Helical" evidence="7">
    <location>
        <begin position="321"/>
        <end position="339"/>
    </location>
</feature>
<proteinExistence type="inferred from homology"/>
<comment type="function">
    <text evidence="7">Part of the tripartite ATP-independent periplasmic (TRAP) transport system.</text>
</comment>
<dbReference type="AlphaFoldDB" id="A0A369T7J6"/>
<dbReference type="RefSeq" id="WP_114583650.1">
    <property type="nucleotide sequence ID" value="NZ_QPMH01000027.1"/>
</dbReference>
<sequence>MDWYVFLSGGFGLLLVLFTAGLPVFVAFLAMNILGLVLLTGDLSGVSLIVSSMYATSTSVSLAAIPMFILLGEILFRTGSVAILFDAVDALVGNFRARLFTVCVVLSTLFGALSGSAMAVTAMMGSSLLPEMVERRYDRRMSIGAIFAGASLAPIIPPSIMAIVLGMLAKVSIASLLVAGILPGLVLAAIFFVYLMVRARIAPELAPASPRVDAPAMERLATASRALPFLLIIATILGLILGGVATPTESAAMGVVAALAVTAAMGKLTLSGLREALGSTAWITAIILIIMACSVSFSQVLNMSGATSTLVRAVTELDWDRWMMFAILQVLPFVLCMFVDQIALMIMLVPIYLPIVGALAFDPVWFWLIFLINMSVGGITPPFGYTLFALKGVAPDVPVQEMYRAVIPFILIFAAAIVGFALMPEIVTYLPSLM</sequence>
<evidence type="ECO:0000313" key="9">
    <source>
        <dbReference type="EMBL" id="RDD60434.1"/>
    </source>
</evidence>
<evidence type="ECO:0000313" key="10">
    <source>
        <dbReference type="Proteomes" id="UP000253941"/>
    </source>
</evidence>
<feature type="transmembrane region" description="Helical" evidence="7">
    <location>
        <begin position="60"/>
        <end position="85"/>
    </location>
</feature>
<feature type="transmembrane region" description="Helical" evidence="7">
    <location>
        <begin position="251"/>
        <end position="270"/>
    </location>
</feature>
<reference evidence="9 10" key="1">
    <citation type="submission" date="2018-07" db="EMBL/GenBank/DDBJ databases">
        <title>Venubactetium sediminum gen. nov., sp. nov., isolated from a marine solar saltern.</title>
        <authorList>
            <person name="Wang S."/>
        </authorList>
    </citation>
    <scope>NUCLEOTIDE SEQUENCE [LARGE SCALE GENOMIC DNA]</scope>
    <source>
        <strain evidence="9 10">WD2A32</strain>
    </source>
</reference>
<feature type="transmembrane region" description="Helical" evidence="7">
    <location>
        <begin position="226"/>
        <end position="245"/>
    </location>
</feature>
<evidence type="ECO:0000256" key="1">
    <source>
        <dbReference type="ARBA" id="ARBA00004429"/>
    </source>
</evidence>
<dbReference type="PANTHER" id="PTHR33362:SF5">
    <property type="entry name" value="C4-DICARBOXYLATE TRAP TRANSPORTER LARGE PERMEASE PROTEIN DCTM"/>
    <property type="match status" value="1"/>
</dbReference>
<evidence type="ECO:0000256" key="7">
    <source>
        <dbReference type="RuleBase" id="RU369079"/>
    </source>
</evidence>
<keyword evidence="5 7" id="KW-1133">Transmembrane helix</keyword>
<dbReference type="Proteomes" id="UP000253941">
    <property type="component" value="Unassembled WGS sequence"/>
</dbReference>
<accession>A0A369T7J6</accession>
<name>A0A369T7J6_9PROT</name>
<keyword evidence="6 7" id="KW-0472">Membrane</keyword>
<dbReference type="GO" id="GO:0022857">
    <property type="term" value="F:transmembrane transporter activity"/>
    <property type="evidence" value="ECO:0007669"/>
    <property type="project" value="UniProtKB-UniRule"/>
</dbReference>
<feature type="transmembrane region" description="Helical" evidence="7">
    <location>
        <begin position="97"/>
        <end position="122"/>
    </location>
</feature>
<evidence type="ECO:0000259" key="8">
    <source>
        <dbReference type="Pfam" id="PF06808"/>
    </source>
</evidence>
<dbReference type="EMBL" id="QPMH01000027">
    <property type="protein sequence ID" value="RDD60434.1"/>
    <property type="molecule type" value="Genomic_DNA"/>
</dbReference>
<comment type="similarity">
    <text evidence="7">Belongs to the TRAP transporter large permease family.</text>
</comment>
<comment type="caution">
    <text evidence="9">The sequence shown here is derived from an EMBL/GenBank/DDBJ whole genome shotgun (WGS) entry which is preliminary data.</text>
</comment>
<evidence type="ECO:0000256" key="6">
    <source>
        <dbReference type="ARBA" id="ARBA00023136"/>
    </source>
</evidence>
<evidence type="ECO:0000256" key="2">
    <source>
        <dbReference type="ARBA" id="ARBA00022475"/>
    </source>
</evidence>
<feature type="transmembrane region" description="Helical" evidence="7">
    <location>
        <begin position="143"/>
        <end position="167"/>
    </location>
</feature>
<organism evidence="9 10">
    <name type="scientific">Ferruginivarius sediminum</name>
    <dbReference type="NCBI Taxonomy" id="2661937"/>
    <lineage>
        <taxon>Bacteria</taxon>
        <taxon>Pseudomonadati</taxon>
        <taxon>Pseudomonadota</taxon>
        <taxon>Alphaproteobacteria</taxon>
        <taxon>Rhodospirillales</taxon>
        <taxon>Rhodospirillaceae</taxon>
        <taxon>Ferruginivarius</taxon>
    </lineage>
</organism>
<feature type="transmembrane region" description="Helical" evidence="7">
    <location>
        <begin position="12"/>
        <end position="39"/>
    </location>
</feature>
<keyword evidence="7" id="KW-0813">Transport</keyword>
<comment type="subunit">
    <text evidence="7">The complex comprises the extracytoplasmic solute receptor protein and the two transmembrane proteins.</text>
</comment>
<comment type="subcellular location">
    <subcellularLocation>
        <location evidence="1 7">Cell inner membrane</location>
        <topology evidence="1 7">Multi-pass membrane protein</topology>
    </subcellularLocation>
</comment>
<keyword evidence="4 7" id="KW-0812">Transmembrane</keyword>
<evidence type="ECO:0000256" key="3">
    <source>
        <dbReference type="ARBA" id="ARBA00022519"/>
    </source>
</evidence>
<dbReference type="InterPro" id="IPR010656">
    <property type="entry name" value="DctM"/>
</dbReference>
<keyword evidence="3 7" id="KW-0997">Cell inner membrane</keyword>
<protein>
    <recommendedName>
        <fullName evidence="7">TRAP transporter large permease protein</fullName>
    </recommendedName>
</protein>
<keyword evidence="2" id="KW-1003">Cell membrane</keyword>
<evidence type="ECO:0000256" key="4">
    <source>
        <dbReference type="ARBA" id="ARBA00022692"/>
    </source>
</evidence>
<gene>
    <name evidence="9" type="ORF">DRB17_18180</name>
</gene>
<dbReference type="NCBIfam" id="TIGR00786">
    <property type="entry name" value="dctM"/>
    <property type="match status" value="1"/>
</dbReference>
<dbReference type="InterPro" id="IPR004681">
    <property type="entry name" value="TRAP_DctM"/>
</dbReference>
<evidence type="ECO:0000256" key="5">
    <source>
        <dbReference type="ARBA" id="ARBA00022989"/>
    </source>
</evidence>
<dbReference type="PANTHER" id="PTHR33362">
    <property type="entry name" value="SIALIC ACID TRAP TRANSPORTER PERMEASE PROTEIN SIAT-RELATED"/>
    <property type="match status" value="1"/>
</dbReference>
<feature type="transmembrane region" description="Helical" evidence="7">
    <location>
        <begin position="344"/>
        <end position="361"/>
    </location>
</feature>
<dbReference type="Pfam" id="PF06808">
    <property type="entry name" value="DctM"/>
    <property type="match status" value="1"/>
</dbReference>
<feature type="transmembrane region" description="Helical" evidence="7">
    <location>
        <begin position="402"/>
        <end position="423"/>
    </location>
</feature>